<comment type="caution">
    <text evidence="2">The sequence shown here is derived from an EMBL/GenBank/DDBJ whole genome shotgun (WGS) entry which is preliminary data.</text>
</comment>
<dbReference type="AlphaFoldDB" id="A0A2M9XAB5"/>
<dbReference type="EMBL" id="NPDN01000007">
    <property type="protein sequence ID" value="PJZ24630.1"/>
    <property type="molecule type" value="Genomic_DNA"/>
</dbReference>
<dbReference type="Pfam" id="PF08867">
    <property type="entry name" value="FRG"/>
    <property type="match status" value="1"/>
</dbReference>
<keyword evidence="3" id="KW-1185">Reference proteome</keyword>
<evidence type="ECO:0000313" key="2">
    <source>
        <dbReference type="EMBL" id="PJZ24630.1"/>
    </source>
</evidence>
<gene>
    <name evidence="2" type="ORF">CH357_13625</name>
</gene>
<dbReference type="OrthoDB" id="9816036at2"/>
<evidence type="ECO:0000259" key="1">
    <source>
        <dbReference type="SMART" id="SM00901"/>
    </source>
</evidence>
<dbReference type="SMART" id="SM00901">
    <property type="entry name" value="FRG"/>
    <property type="match status" value="1"/>
</dbReference>
<dbReference type="Proteomes" id="UP000232196">
    <property type="component" value="Unassembled WGS sequence"/>
</dbReference>
<sequence>MDIHTIKNINKLFFYLSPGSKKFKKYGYVNNNYAEGYDGWIFRGQRSNLWGLIPKSFRLGEFSRYVHWFFEEDIFHRASPEPNRIVAEFVAMKQFIEICHRNGLDDNLDYVQRERFIKFIDEVNEKIKNKENKFAYPLEFIEMFALAQHHNVPTRLLDWTYSPITALYFASISYYEEVILRGEDKEEDTISIFGLKIDDLFNHTDITDELKVIKSSFSANEYLRNQIGLFTVDLKVHERDSDKIDQLYVIERLWKSRNYNAGKGPIYRIDIPGYLVVEILRRLYVNGYSLTKFMPIHDNAAKDVVIFNDLFFKRRDGA</sequence>
<protein>
    <recommendedName>
        <fullName evidence="1">FRG domain-containing protein</fullName>
    </recommendedName>
</protein>
<accession>A0A2M9XAB5</accession>
<evidence type="ECO:0000313" key="3">
    <source>
        <dbReference type="Proteomes" id="UP000232196"/>
    </source>
</evidence>
<dbReference type="InterPro" id="IPR014966">
    <property type="entry name" value="FRG-dom"/>
</dbReference>
<dbReference type="RefSeq" id="WP_100707330.1">
    <property type="nucleotide sequence ID" value="NZ_NPDL01000006.1"/>
</dbReference>
<feature type="domain" description="FRG" evidence="1">
    <location>
        <begin position="36"/>
        <end position="180"/>
    </location>
</feature>
<proteinExistence type="predicted"/>
<reference evidence="2 3" key="1">
    <citation type="submission" date="2017-07" db="EMBL/GenBank/DDBJ databases">
        <title>Leptospira spp. isolated from tropical soils.</title>
        <authorList>
            <person name="Thibeaux R."/>
            <person name="Iraola G."/>
            <person name="Ferres I."/>
            <person name="Bierque E."/>
            <person name="Girault D."/>
            <person name="Soupe-Gilbert M.-E."/>
            <person name="Picardeau M."/>
            <person name="Goarant C."/>
        </authorList>
    </citation>
    <scope>NUCLEOTIDE SEQUENCE [LARGE SCALE GENOMIC DNA]</scope>
    <source>
        <strain evidence="2 3">MCA1-C-A1</strain>
    </source>
</reference>
<name>A0A2M9XAB5_9LEPT</name>
<organism evidence="2 3">
    <name type="scientific">Leptospira hartskeerlii</name>
    <dbReference type="NCBI Taxonomy" id="2023177"/>
    <lineage>
        <taxon>Bacteria</taxon>
        <taxon>Pseudomonadati</taxon>
        <taxon>Spirochaetota</taxon>
        <taxon>Spirochaetia</taxon>
        <taxon>Leptospirales</taxon>
        <taxon>Leptospiraceae</taxon>
        <taxon>Leptospira</taxon>
    </lineage>
</organism>